<evidence type="ECO:0000313" key="5">
    <source>
        <dbReference type="Proteomes" id="UP000298138"/>
    </source>
</evidence>
<dbReference type="AlphaFoldDB" id="A0A4S2N2T0"/>
<evidence type="ECO:0000256" key="1">
    <source>
        <dbReference type="SAM" id="MobiDB-lite"/>
    </source>
</evidence>
<dbReference type="GO" id="GO:0005783">
    <property type="term" value="C:endoplasmic reticulum"/>
    <property type="evidence" value="ECO:0007669"/>
    <property type="project" value="TreeGrafter"/>
</dbReference>
<dbReference type="GO" id="GO:0043812">
    <property type="term" value="F:phosphatidylinositol-4-phosphate phosphatase activity"/>
    <property type="evidence" value="ECO:0007669"/>
    <property type="project" value="TreeGrafter"/>
</dbReference>
<organism evidence="4 5">
    <name type="scientific">Ascodesmis nigricans</name>
    <dbReference type="NCBI Taxonomy" id="341454"/>
    <lineage>
        <taxon>Eukaryota</taxon>
        <taxon>Fungi</taxon>
        <taxon>Dikarya</taxon>
        <taxon>Ascomycota</taxon>
        <taxon>Pezizomycotina</taxon>
        <taxon>Pezizomycetes</taxon>
        <taxon>Pezizales</taxon>
        <taxon>Ascodesmidaceae</taxon>
        <taxon>Ascodesmis</taxon>
    </lineage>
</organism>
<dbReference type="InParanoid" id="A0A4S2N2T0"/>
<feature type="transmembrane region" description="Helical" evidence="2">
    <location>
        <begin position="594"/>
        <end position="611"/>
    </location>
</feature>
<keyword evidence="2" id="KW-0472">Membrane</keyword>
<evidence type="ECO:0000259" key="3">
    <source>
        <dbReference type="PROSITE" id="PS50275"/>
    </source>
</evidence>
<dbReference type="Proteomes" id="UP000298138">
    <property type="component" value="Unassembled WGS sequence"/>
</dbReference>
<gene>
    <name evidence="4" type="ORF">EX30DRAFT_304363</name>
</gene>
<dbReference type="OrthoDB" id="405996at2759"/>
<dbReference type="InterPro" id="IPR002013">
    <property type="entry name" value="SAC_dom"/>
</dbReference>
<name>A0A4S2N2T0_9PEZI</name>
<sequence length="682" mass="77210">MSAAGSLFRDINVHASPSHYLFRSPSSPDHPALIIDRPSGDVRMAQKPSLAGKRVTSIAGILGMIRLRLDKYIIIITKAKLVGRIQGHSVYKVEATEFLPLQERALHDPDEDGFLALLRTHLRTGPMYFSYSFDLTNSFQRQASANHSLPLWQRTDDRFFWNRHLQGDFIDTRVAHPTIDPYILPVFFGFLKISTTILKSTPLTFVLITRKSRHRAGTRYFTRGIDENGHVANFNETEQIVIVGESAGGFDNNTAGGSREKDKVQVLSYIQTRGSVPVYWGEVSNLSYTPKLQIRGVDSAIPSTRKHFDEQIRLYGDNYLVNLVNQKGREERVKAAYEQSVRLLVSAPMESQQSSEKTSERFREIEPRKNQQRMDRLHYIYFDFHHECRGMQWHRALLLLDKLGDGLVNQGYFHSTTTTALTSIQSTQQSVVRTNCMDCLDRTNVVQSMLARWTLNRAMIDIGVLSPGEDISGYTTFELMFRNAWADNADVVSRAYSGTGALKTDFTRTGVRTKAGALADLSNSITRYIRNNFADGPRQDAYDLFLGTYVPLPPSPHRVLADRRPVIIQSVPYILAAAIFFILAALILPGRHTGWFAIFWMAVAAWTAFWIKEYGVLFVNWPKLNPPSWVTENLREALLRARGDVVVGRLLTDGVRGTRHERGMSFAGSRMLAAEEGKKRIE</sequence>
<keyword evidence="2" id="KW-1133">Transmembrane helix</keyword>
<evidence type="ECO:0000256" key="2">
    <source>
        <dbReference type="SAM" id="Phobius"/>
    </source>
</evidence>
<feature type="transmembrane region" description="Helical" evidence="2">
    <location>
        <begin position="566"/>
        <end position="588"/>
    </location>
</feature>
<dbReference type="PROSITE" id="PS50275">
    <property type="entry name" value="SAC"/>
    <property type="match status" value="1"/>
</dbReference>
<dbReference type="Pfam" id="PF02383">
    <property type="entry name" value="Syja_N"/>
    <property type="match status" value="1"/>
</dbReference>
<keyword evidence="2" id="KW-0812">Transmembrane</keyword>
<dbReference type="STRING" id="341454.A0A4S2N2T0"/>
<feature type="domain" description="SAC" evidence="3">
    <location>
        <begin position="118"/>
        <end position="498"/>
    </location>
</feature>
<feature type="region of interest" description="Disordered" evidence="1">
    <location>
        <begin position="348"/>
        <end position="368"/>
    </location>
</feature>
<proteinExistence type="predicted"/>
<dbReference type="PANTHER" id="PTHR45662">
    <property type="entry name" value="PHOSPHATIDYLINOSITIDE PHOSPHATASE SAC1"/>
    <property type="match status" value="1"/>
</dbReference>
<dbReference type="FunCoup" id="A0A4S2N2T0">
    <property type="interactions" value="1365"/>
</dbReference>
<dbReference type="GO" id="GO:0046856">
    <property type="term" value="P:phosphatidylinositol dephosphorylation"/>
    <property type="evidence" value="ECO:0007669"/>
    <property type="project" value="TreeGrafter"/>
</dbReference>
<feature type="compositionally biased region" description="Basic and acidic residues" evidence="1">
    <location>
        <begin position="357"/>
        <end position="368"/>
    </location>
</feature>
<reference evidence="4 5" key="1">
    <citation type="submission" date="2019-04" db="EMBL/GenBank/DDBJ databases">
        <title>Comparative genomics and transcriptomics to analyze fruiting body development in filamentous ascomycetes.</title>
        <authorList>
            <consortium name="DOE Joint Genome Institute"/>
            <person name="Lutkenhaus R."/>
            <person name="Traeger S."/>
            <person name="Breuer J."/>
            <person name="Kuo A."/>
            <person name="Lipzen A."/>
            <person name="Pangilinan J."/>
            <person name="Dilworth D."/>
            <person name="Sandor L."/>
            <person name="Poggeler S."/>
            <person name="Barry K."/>
            <person name="Grigoriev I.V."/>
            <person name="Nowrousian M."/>
        </authorList>
    </citation>
    <scope>NUCLEOTIDE SEQUENCE [LARGE SCALE GENOMIC DNA]</scope>
    <source>
        <strain evidence="4 5">CBS 389.68</strain>
    </source>
</reference>
<accession>A0A4S2N2T0</accession>
<dbReference type="PANTHER" id="PTHR45662:SF2">
    <property type="entry name" value="PHOSPHATIDYLINOSITOL-3-PHOSPHATASE SAC1"/>
    <property type="match status" value="1"/>
</dbReference>
<protein>
    <recommendedName>
        <fullName evidence="3">SAC domain-containing protein</fullName>
    </recommendedName>
</protein>
<evidence type="ECO:0000313" key="4">
    <source>
        <dbReference type="EMBL" id="TGZ83336.1"/>
    </source>
</evidence>
<dbReference type="EMBL" id="ML220114">
    <property type="protein sequence ID" value="TGZ83336.1"/>
    <property type="molecule type" value="Genomic_DNA"/>
</dbReference>
<keyword evidence="5" id="KW-1185">Reference proteome</keyword>